<evidence type="ECO:0000313" key="2">
    <source>
        <dbReference type="Proteomes" id="UP001589867"/>
    </source>
</evidence>
<dbReference type="RefSeq" id="WP_377244958.1">
    <property type="nucleotide sequence ID" value="NZ_JBHLUH010000004.1"/>
</dbReference>
<dbReference type="InterPro" id="IPR035959">
    <property type="entry name" value="RutC-like_sf"/>
</dbReference>
<sequence length="145" mass="16287">MTTADNRISPRSRIFHPRLEHRSPIPAGVRIGDMIFSSAITGKDPATGRLHLDPHTQISQAFTNLDSFLDAAGITVDHIGHMTVFLQDLADRAIVNQEWERRFPDPDNRPARHAIVTPLADFHEELRVQLEIIAVATPRGDRTLE</sequence>
<keyword evidence="1" id="KW-0378">Hydrolase</keyword>
<dbReference type="Proteomes" id="UP001589867">
    <property type="component" value="Unassembled WGS sequence"/>
</dbReference>
<keyword evidence="2" id="KW-1185">Reference proteome</keyword>
<dbReference type="PANTHER" id="PTHR11803:SF39">
    <property type="entry name" value="2-IMINOBUTANOATE_2-IMINOPROPANOATE DEAMINASE"/>
    <property type="match status" value="1"/>
</dbReference>
<comment type="caution">
    <text evidence="1">The sequence shown here is derived from an EMBL/GenBank/DDBJ whole genome shotgun (WGS) entry which is preliminary data.</text>
</comment>
<name>A0ABV6LWP2_9ACTN</name>
<reference evidence="1 2" key="1">
    <citation type="submission" date="2024-09" db="EMBL/GenBank/DDBJ databases">
        <authorList>
            <person name="Sun Q."/>
            <person name="Mori K."/>
        </authorList>
    </citation>
    <scope>NUCLEOTIDE SEQUENCE [LARGE SCALE GENOMIC DNA]</scope>
    <source>
        <strain evidence="1 2">TBRC 3947</strain>
    </source>
</reference>
<dbReference type="EC" id="3.5.-.-" evidence="1"/>
<organism evidence="1 2">
    <name type="scientific">Phytohabitans kaempferiae</name>
    <dbReference type="NCBI Taxonomy" id="1620943"/>
    <lineage>
        <taxon>Bacteria</taxon>
        <taxon>Bacillati</taxon>
        <taxon>Actinomycetota</taxon>
        <taxon>Actinomycetes</taxon>
        <taxon>Micromonosporales</taxon>
        <taxon>Micromonosporaceae</taxon>
    </lineage>
</organism>
<dbReference type="GO" id="GO:0016787">
    <property type="term" value="F:hydrolase activity"/>
    <property type="evidence" value="ECO:0007669"/>
    <property type="project" value="UniProtKB-KW"/>
</dbReference>
<dbReference type="Pfam" id="PF01042">
    <property type="entry name" value="Ribonuc_L-PSP"/>
    <property type="match status" value="1"/>
</dbReference>
<dbReference type="SUPFAM" id="SSF55298">
    <property type="entry name" value="YjgF-like"/>
    <property type="match status" value="1"/>
</dbReference>
<dbReference type="PANTHER" id="PTHR11803">
    <property type="entry name" value="2-IMINOBUTANOATE/2-IMINOPROPANOATE DEAMINASE RIDA"/>
    <property type="match status" value="1"/>
</dbReference>
<dbReference type="EMBL" id="JBHLUH010000004">
    <property type="protein sequence ID" value="MFC0526663.1"/>
    <property type="molecule type" value="Genomic_DNA"/>
</dbReference>
<accession>A0ABV6LWP2</accession>
<evidence type="ECO:0000313" key="1">
    <source>
        <dbReference type="EMBL" id="MFC0526663.1"/>
    </source>
</evidence>
<proteinExistence type="predicted"/>
<dbReference type="CDD" id="cd00448">
    <property type="entry name" value="YjgF_YER057c_UK114_family"/>
    <property type="match status" value="1"/>
</dbReference>
<protein>
    <submittedName>
        <fullName evidence="1">RidA family protein</fullName>
        <ecNumber evidence="1">3.5.-.-</ecNumber>
    </submittedName>
</protein>
<dbReference type="InterPro" id="IPR006175">
    <property type="entry name" value="YjgF/YER057c/UK114"/>
</dbReference>
<dbReference type="Gene3D" id="3.30.1330.40">
    <property type="entry name" value="RutC-like"/>
    <property type="match status" value="1"/>
</dbReference>
<gene>
    <name evidence="1" type="ORF">ACFFIA_03220</name>
</gene>